<keyword evidence="1" id="KW-0808">Transferase</keyword>
<feature type="domain" description="Galactosyltransferase C-terminal" evidence="2">
    <location>
        <begin position="108"/>
        <end position="163"/>
    </location>
</feature>
<dbReference type="PANTHER" id="PTHR19300">
    <property type="entry name" value="BETA-1,4-GALACTOSYLTRANSFERASE"/>
    <property type="match status" value="1"/>
</dbReference>
<dbReference type="PANTHER" id="PTHR19300:SF30">
    <property type="entry name" value="BETA-1,4-GALACTOSYLTRANSFERASE 7"/>
    <property type="match status" value="1"/>
</dbReference>
<dbReference type="InterPro" id="IPR027791">
    <property type="entry name" value="Galactosyl_T_C"/>
</dbReference>
<evidence type="ECO:0000256" key="1">
    <source>
        <dbReference type="ARBA" id="ARBA00022679"/>
    </source>
</evidence>
<dbReference type="SUPFAM" id="SSF53448">
    <property type="entry name" value="Nucleotide-diphospho-sugar transferases"/>
    <property type="match status" value="1"/>
</dbReference>
<organism evidence="3 4">
    <name type="scientific">Protopolystoma xenopodis</name>
    <dbReference type="NCBI Taxonomy" id="117903"/>
    <lineage>
        <taxon>Eukaryota</taxon>
        <taxon>Metazoa</taxon>
        <taxon>Spiralia</taxon>
        <taxon>Lophotrochozoa</taxon>
        <taxon>Platyhelminthes</taxon>
        <taxon>Monogenea</taxon>
        <taxon>Polyopisthocotylea</taxon>
        <taxon>Polystomatidea</taxon>
        <taxon>Polystomatidae</taxon>
        <taxon>Protopolystoma</taxon>
    </lineage>
</organism>
<evidence type="ECO:0000259" key="2">
    <source>
        <dbReference type="Pfam" id="PF02709"/>
    </source>
</evidence>
<dbReference type="Gene3D" id="3.90.550.10">
    <property type="entry name" value="Spore Coat Polysaccharide Biosynthesis Protein SpsA, Chain A"/>
    <property type="match status" value="1"/>
</dbReference>
<dbReference type="Proteomes" id="UP000784294">
    <property type="component" value="Unassembled WGS sequence"/>
</dbReference>
<protein>
    <recommendedName>
        <fullName evidence="2">Galactosyltransferase C-terminal domain-containing protein</fullName>
    </recommendedName>
</protein>
<evidence type="ECO:0000313" key="3">
    <source>
        <dbReference type="EMBL" id="VEL34160.1"/>
    </source>
</evidence>
<evidence type="ECO:0000313" key="4">
    <source>
        <dbReference type="Proteomes" id="UP000784294"/>
    </source>
</evidence>
<dbReference type="OrthoDB" id="10249667at2759"/>
<comment type="caution">
    <text evidence="3">The sequence shown here is derived from an EMBL/GenBank/DDBJ whole genome shotgun (WGS) entry which is preliminary data.</text>
</comment>
<dbReference type="GO" id="GO:0005975">
    <property type="term" value="P:carbohydrate metabolic process"/>
    <property type="evidence" value="ECO:0007669"/>
    <property type="project" value="InterPro"/>
</dbReference>
<dbReference type="UniPathway" id="UPA00378"/>
<name>A0A3S5BQ64_9PLAT</name>
<dbReference type="GO" id="GO:0005794">
    <property type="term" value="C:Golgi apparatus"/>
    <property type="evidence" value="ECO:0007669"/>
    <property type="project" value="TreeGrafter"/>
</dbReference>
<dbReference type="PRINTS" id="PR02050">
    <property type="entry name" value="B14GALTRFASE"/>
</dbReference>
<gene>
    <name evidence="3" type="ORF">PXEA_LOCUS27600</name>
</gene>
<dbReference type="GO" id="GO:0008378">
    <property type="term" value="F:galactosyltransferase activity"/>
    <property type="evidence" value="ECO:0007669"/>
    <property type="project" value="TreeGrafter"/>
</dbReference>
<sequence length="166" mass="18712">MVLRLAVLTEAADYDAIETSGNVPRPRFNRGALLNVGFLEAIRSQIALAELGSSGWDKTVRSADYLALHDVDLLPADPQLNYSWPLITPNDGEAGHGGWGSPLHLIPHYLHPRYHFYRHYLGGVLLITTDQFIQVNGMSDRFWGWGREDDELRLRILKANLKVIHS</sequence>
<dbReference type="InterPro" id="IPR029044">
    <property type="entry name" value="Nucleotide-diphossugar_trans"/>
</dbReference>
<dbReference type="EMBL" id="CAAALY010247107">
    <property type="protein sequence ID" value="VEL34160.1"/>
    <property type="molecule type" value="Genomic_DNA"/>
</dbReference>
<keyword evidence="4" id="KW-1185">Reference proteome</keyword>
<dbReference type="Pfam" id="PF02709">
    <property type="entry name" value="Glyco_transf_7C"/>
    <property type="match status" value="1"/>
</dbReference>
<dbReference type="AlphaFoldDB" id="A0A3S5BQ64"/>
<reference evidence="3" key="1">
    <citation type="submission" date="2018-11" db="EMBL/GenBank/DDBJ databases">
        <authorList>
            <consortium name="Pathogen Informatics"/>
        </authorList>
    </citation>
    <scope>NUCLEOTIDE SEQUENCE</scope>
</reference>
<proteinExistence type="predicted"/>
<dbReference type="InterPro" id="IPR003859">
    <property type="entry name" value="Galactosyl_T"/>
</dbReference>
<accession>A0A3S5BQ64</accession>